<dbReference type="EMBL" id="FPAW01000019">
    <property type="protein sequence ID" value="SFU02442.1"/>
    <property type="molecule type" value="Genomic_DNA"/>
</dbReference>
<dbReference type="AlphaFoldDB" id="A0A1I7CSN7"/>
<dbReference type="PROSITE" id="PS51365">
    <property type="entry name" value="RENAL_DIPEPTIDASE_2"/>
    <property type="match status" value="1"/>
</dbReference>
<dbReference type="Gene3D" id="3.20.20.140">
    <property type="entry name" value="Metal-dependent hydrolases"/>
    <property type="match status" value="1"/>
</dbReference>
<dbReference type="Pfam" id="PF01244">
    <property type="entry name" value="Peptidase_M19"/>
    <property type="match status" value="1"/>
</dbReference>
<dbReference type="InterPro" id="IPR008257">
    <property type="entry name" value="Pept_M19"/>
</dbReference>
<dbReference type="CDD" id="cd01301">
    <property type="entry name" value="rDP_like"/>
    <property type="match status" value="1"/>
</dbReference>
<organism evidence="1 2">
    <name type="scientific">Sedimentitalea nanhaiensis</name>
    <dbReference type="NCBI Taxonomy" id="999627"/>
    <lineage>
        <taxon>Bacteria</taxon>
        <taxon>Pseudomonadati</taxon>
        <taxon>Pseudomonadota</taxon>
        <taxon>Alphaproteobacteria</taxon>
        <taxon>Rhodobacterales</taxon>
        <taxon>Paracoccaceae</taxon>
        <taxon>Sedimentitalea</taxon>
    </lineage>
</organism>
<accession>A0A1I7CSN7</accession>
<dbReference type="InterPro" id="IPR032466">
    <property type="entry name" value="Metal_Hydrolase"/>
</dbReference>
<dbReference type="SUPFAM" id="SSF51556">
    <property type="entry name" value="Metallo-dependent hydrolases"/>
    <property type="match status" value="1"/>
</dbReference>
<evidence type="ECO:0000313" key="1">
    <source>
        <dbReference type="EMBL" id="SFU02442.1"/>
    </source>
</evidence>
<proteinExistence type="predicted"/>
<dbReference type="OrthoDB" id="9804920at2"/>
<dbReference type="STRING" id="999627.SAMN05216236_11952"/>
<sequence length="349" mass="37447">MHEKITVFDGHNDSILKLEIAARTGTALDFSGPDPALHIDISSARKAGFSGGLFAMFTPSQPDRLGQEFDPGDPANFAPLDQPTALKFTLAMFSRLRRLARDKPEDLALCTDSGQARAAMGTDRIAIVPHIEGAECIDTDFNALEILHAAGLRSLGPVWSRDNVFGHGAPMARQPDLDPGKGLTPAGVELVRECNRLGILVDLSHLTEAGFWDVAKSTSRPLVASHSNAHAISPSARNLTDRQLAAVAESGGLVGLNFHVAFLRPDCRHDRNTPLDLMIRHLSHMLSILGEDGVALGSDFDGCMLPDAIGGVGGLPDLIDAMQKAQFGQQLIRKICFENWLVALDRAAA</sequence>
<reference evidence="1 2" key="1">
    <citation type="submission" date="2016-10" db="EMBL/GenBank/DDBJ databases">
        <authorList>
            <person name="de Groot N.N."/>
        </authorList>
    </citation>
    <scope>NUCLEOTIDE SEQUENCE [LARGE SCALE GENOMIC DNA]</scope>
    <source>
        <strain evidence="1 2">CGMCC 1.10959</strain>
    </source>
</reference>
<dbReference type="GO" id="GO:0070573">
    <property type="term" value="F:metallodipeptidase activity"/>
    <property type="evidence" value="ECO:0007669"/>
    <property type="project" value="InterPro"/>
</dbReference>
<dbReference type="PANTHER" id="PTHR10443:SF12">
    <property type="entry name" value="DIPEPTIDASE"/>
    <property type="match status" value="1"/>
</dbReference>
<protein>
    <submittedName>
        <fullName evidence="1">Membrane dipeptidase</fullName>
    </submittedName>
</protein>
<dbReference type="Proteomes" id="UP000182466">
    <property type="component" value="Unassembled WGS sequence"/>
</dbReference>
<dbReference type="GO" id="GO:0006508">
    <property type="term" value="P:proteolysis"/>
    <property type="evidence" value="ECO:0007669"/>
    <property type="project" value="InterPro"/>
</dbReference>
<name>A0A1I7CSN7_9RHOB</name>
<gene>
    <name evidence="1" type="ORF">SAMN05216236_11952</name>
</gene>
<evidence type="ECO:0000313" key="2">
    <source>
        <dbReference type="Proteomes" id="UP000182466"/>
    </source>
</evidence>
<keyword evidence="2" id="KW-1185">Reference proteome</keyword>
<dbReference type="eggNOG" id="COG2355">
    <property type="taxonomic scope" value="Bacteria"/>
</dbReference>
<dbReference type="RefSeq" id="WP_036049905.1">
    <property type="nucleotide sequence ID" value="NZ_FPAW01000019.1"/>
</dbReference>
<dbReference type="PANTHER" id="PTHR10443">
    <property type="entry name" value="MICROSOMAL DIPEPTIDASE"/>
    <property type="match status" value="1"/>
</dbReference>